<evidence type="ECO:0000313" key="4">
    <source>
        <dbReference type="Proteomes" id="UP000324222"/>
    </source>
</evidence>
<evidence type="ECO:0000256" key="1">
    <source>
        <dbReference type="SAM" id="MobiDB-lite"/>
    </source>
</evidence>
<keyword evidence="4" id="KW-1185">Reference proteome</keyword>
<dbReference type="EMBL" id="VSRR010005502">
    <property type="protein sequence ID" value="MPC42613.1"/>
    <property type="molecule type" value="Genomic_DNA"/>
</dbReference>
<comment type="caution">
    <text evidence="3">The sequence shown here is derived from an EMBL/GenBank/DDBJ whole genome shotgun (WGS) entry which is preliminary data.</text>
</comment>
<feature type="region of interest" description="Disordered" evidence="1">
    <location>
        <begin position="278"/>
        <end position="298"/>
    </location>
</feature>
<evidence type="ECO:0000313" key="3">
    <source>
        <dbReference type="EMBL" id="MPC42613.1"/>
    </source>
</evidence>
<proteinExistence type="predicted"/>
<reference evidence="3 4" key="1">
    <citation type="submission" date="2019-05" db="EMBL/GenBank/DDBJ databases">
        <title>Another draft genome of Portunus trituberculatus and its Hox gene families provides insights of decapod evolution.</title>
        <authorList>
            <person name="Jeong J.-H."/>
            <person name="Song I."/>
            <person name="Kim S."/>
            <person name="Choi T."/>
            <person name="Kim D."/>
            <person name="Ryu S."/>
            <person name="Kim W."/>
        </authorList>
    </citation>
    <scope>NUCLEOTIDE SEQUENCE [LARGE SCALE GENOMIC DNA]</scope>
    <source>
        <tissue evidence="3">Muscle</tissue>
    </source>
</reference>
<feature type="signal peptide" evidence="2">
    <location>
        <begin position="1"/>
        <end position="25"/>
    </location>
</feature>
<dbReference type="Proteomes" id="UP000324222">
    <property type="component" value="Unassembled WGS sequence"/>
</dbReference>
<gene>
    <name evidence="3" type="ORF">E2C01_036237</name>
</gene>
<feature type="region of interest" description="Disordered" evidence="1">
    <location>
        <begin position="31"/>
        <end position="50"/>
    </location>
</feature>
<protein>
    <submittedName>
        <fullName evidence="3">Uncharacterized protein</fullName>
    </submittedName>
</protein>
<accession>A0A5B7FBX6</accession>
<feature type="compositionally biased region" description="Polar residues" evidence="1">
    <location>
        <begin position="31"/>
        <end position="43"/>
    </location>
</feature>
<dbReference type="AlphaFoldDB" id="A0A5B7FBX6"/>
<keyword evidence="2" id="KW-0732">Signal</keyword>
<feature type="chain" id="PRO_5022815759" evidence="2">
    <location>
        <begin position="26"/>
        <end position="298"/>
    </location>
</feature>
<name>A0A5B7FBX6_PORTR</name>
<sequence length="298" mass="30842">MILSLFPSLVLFSLPSPALLPSCLSHQPNTAIPPQLHTGTPHQHSAAGGLGVAGEGWQVTGWLTLGRPLGDHRDGELPPLGVTVASDGVTSRCGVEVFEITVLGHVWPPRTGCADVWASCHWPGGAEWGVPECWDAAACIGMWEGGGTDVTGFVTEQSSAGRVAGRRPWCVPWSRGDGDGDGAAKDAGGATWRGRDVTRTTRACLCCVWLRCVLCGRRELWAAAGSGNHAASSDVIDSAPLRPNVADAAVVSRPGEAGYVWGRGPGGVGRGSVSGAHLPAATAMTPPWPARKCRPGGK</sequence>
<organism evidence="3 4">
    <name type="scientific">Portunus trituberculatus</name>
    <name type="common">Swimming crab</name>
    <name type="synonym">Neptunus trituberculatus</name>
    <dbReference type="NCBI Taxonomy" id="210409"/>
    <lineage>
        <taxon>Eukaryota</taxon>
        <taxon>Metazoa</taxon>
        <taxon>Ecdysozoa</taxon>
        <taxon>Arthropoda</taxon>
        <taxon>Crustacea</taxon>
        <taxon>Multicrustacea</taxon>
        <taxon>Malacostraca</taxon>
        <taxon>Eumalacostraca</taxon>
        <taxon>Eucarida</taxon>
        <taxon>Decapoda</taxon>
        <taxon>Pleocyemata</taxon>
        <taxon>Brachyura</taxon>
        <taxon>Eubrachyura</taxon>
        <taxon>Portunoidea</taxon>
        <taxon>Portunidae</taxon>
        <taxon>Portuninae</taxon>
        <taxon>Portunus</taxon>
    </lineage>
</organism>
<evidence type="ECO:0000256" key="2">
    <source>
        <dbReference type="SAM" id="SignalP"/>
    </source>
</evidence>